<name>A0A9N8JBS5_9PEZI</name>
<protein>
    <submittedName>
        <fullName evidence="2">Uncharacterized protein</fullName>
    </submittedName>
</protein>
<proteinExistence type="predicted"/>
<sequence length="357" mass="39449">STVVSSSPPSARARTKKSSAPPSKSNTDLKSSAPSPKSDIDIKSWKILSTKSAARSDQAKAIVPVVDLGQTPESTASHKDVELVEPAAATSETPGPTGVEHTMVNNRSTTPKPPHSILGQMFNEIFGHASDCRMNLKIKFQSFLYELDKTASHYEHLPEYPTVEAKIPQLAQRLTLNNLSAFLQAAARRASWEAVRDLQETEVLVFQNLNRAIGLLKAKPSLDKTEIDVIMGHLTVINTTMKTFCTRVSARLTLTPEQSAIFNENDLETTQLLVFRLMVTANLPAVEERLRLLWAVAPVYHMRLRFSVWSQNLSGQTMLETRAAAVASTFTGEDEVVKEAKEARGLKRKAEEELEEQ</sequence>
<gene>
    <name evidence="2" type="ORF">AWRI4619_LOCUS3083</name>
</gene>
<accession>A0A9N8JBS5</accession>
<evidence type="ECO:0000313" key="3">
    <source>
        <dbReference type="Proteomes" id="UP000716446"/>
    </source>
</evidence>
<keyword evidence="3" id="KW-1185">Reference proteome</keyword>
<dbReference type="EMBL" id="CAIJEN010000003">
    <property type="protein sequence ID" value="CAD0084516.1"/>
    <property type="molecule type" value="Genomic_DNA"/>
</dbReference>
<evidence type="ECO:0000256" key="1">
    <source>
        <dbReference type="SAM" id="MobiDB-lite"/>
    </source>
</evidence>
<feature type="non-terminal residue" evidence="2">
    <location>
        <position position="1"/>
    </location>
</feature>
<feature type="region of interest" description="Disordered" evidence="1">
    <location>
        <begin position="1"/>
        <end position="42"/>
    </location>
</feature>
<feature type="compositionally biased region" description="Polar residues" evidence="1">
    <location>
        <begin position="18"/>
        <end position="35"/>
    </location>
</feature>
<dbReference type="AlphaFoldDB" id="A0A9N8JBS5"/>
<reference evidence="2" key="1">
    <citation type="submission" date="2020-06" db="EMBL/GenBank/DDBJ databases">
        <authorList>
            <person name="Onetto C."/>
        </authorList>
    </citation>
    <scope>NUCLEOTIDE SEQUENCE</scope>
</reference>
<evidence type="ECO:0000313" key="2">
    <source>
        <dbReference type="EMBL" id="CAD0084516.1"/>
    </source>
</evidence>
<dbReference type="Proteomes" id="UP000716446">
    <property type="component" value="Unassembled WGS sequence"/>
</dbReference>
<comment type="caution">
    <text evidence="2">The sequence shown here is derived from an EMBL/GenBank/DDBJ whole genome shotgun (WGS) entry which is preliminary data.</text>
</comment>
<organism evidence="2 3">
    <name type="scientific">Aureobasidium vineae</name>
    <dbReference type="NCBI Taxonomy" id="2773715"/>
    <lineage>
        <taxon>Eukaryota</taxon>
        <taxon>Fungi</taxon>
        <taxon>Dikarya</taxon>
        <taxon>Ascomycota</taxon>
        <taxon>Pezizomycotina</taxon>
        <taxon>Dothideomycetes</taxon>
        <taxon>Dothideomycetidae</taxon>
        <taxon>Dothideales</taxon>
        <taxon>Saccotheciaceae</taxon>
        <taxon>Aureobasidium</taxon>
    </lineage>
</organism>